<feature type="compositionally biased region" description="Basic residues" evidence="1">
    <location>
        <begin position="186"/>
        <end position="195"/>
    </location>
</feature>
<keyword evidence="3" id="KW-1185">Reference proteome</keyword>
<protein>
    <submittedName>
        <fullName evidence="2">Uncharacterized protein</fullName>
    </submittedName>
</protein>
<reference evidence="2" key="1">
    <citation type="submission" date="2023-03" db="EMBL/GenBank/DDBJ databases">
        <title>Massive genome expansion in bonnet fungi (Mycena s.s.) driven by repeated elements and novel gene families across ecological guilds.</title>
        <authorList>
            <consortium name="Lawrence Berkeley National Laboratory"/>
            <person name="Harder C.B."/>
            <person name="Miyauchi S."/>
            <person name="Viragh M."/>
            <person name="Kuo A."/>
            <person name="Thoen E."/>
            <person name="Andreopoulos B."/>
            <person name="Lu D."/>
            <person name="Skrede I."/>
            <person name="Drula E."/>
            <person name="Henrissat B."/>
            <person name="Morin E."/>
            <person name="Kohler A."/>
            <person name="Barry K."/>
            <person name="LaButti K."/>
            <person name="Morin E."/>
            <person name="Salamov A."/>
            <person name="Lipzen A."/>
            <person name="Mereny Z."/>
            <person name="Hegedus B."/>
            <person name="Baldrian P."/>
            <person name="Stursova M."/>
            <person name="Weitz H."/>
            <person name="Taylor A."/>
            <person name="Grigoriev I.V."/>
            <person name="Nagy L.G."/>
            <person name="Martin F."/>
            <person name="Kauserud H."/>
        </authorList>
    </citation>
    <scope>NUCLEOTIDE SEQUENCE</scope>
    <source>
        <strain evidence="2">CBHHK067</strain>
    </source>
</reference>
<gene>
    <name evidence="2" type="ORF">B0H17DRAFT_1033010</name>
</gene>
<sequence length="204" mass="22512">MQAASVGRQLHLILNRDTVLRDFTLRLRRHLELTGAVSFAPGTPDQLEGRMASGRWVLIIQAASSEFPNPNMDGAMIQRKLWTSIVHEVAEYHPIGLDRIRQLHSRATLGDMLRFVAFRVWSSLDNDFASVVHVPGAHTDGPDSDISPSNSSPSTSSSGISSSRELFNSKHSGSHHSATLVDHGKTHALVHRNPRQRVSDTDNI</sequence>
<organism evidence="2 3">
    <name type="scientific">Mycena rosella</name>
    <name type="common">Pink bonnet</name>
    <name type="synonym">Agaricus rosellus</name>
    <dbReference type="NCBI Taxonomy" id="1033263"/>
    <lineage>
        <taxon>Eukaryota</taxon>
        <taxon>Fungi</taxon>
        <taxon>Dikarya</taxon>
        <taxon>Basidiomycota</taxon>
        <taxon>Agaricomycotina</taxon>
        <taxon>Agaricomycetes</taxon>
        <taxon>Agaricomycetidae</taxon>
        <taxon>Agaricales</taxon>
        <taxon>Marasmiineae</taxon>
        <taxon>Mycenaceae</taxon>
        <taxon>Mycena</taxon>
    </lineage>
</organism>
<dbReference type="EMBL" id="JARKIE010000005">
    <property type="protein sequence ID" value="KAJ7707535.1"/>
    <property type="molecule type" value="Genomic_DNA"/>
</dbReference>
<accession>A0AAD7M9Y7</accession>
<dbReference type="AlphaFoldDB" id="A0AAD7M9Y7"/>
<feature type="region of interest" description="Disordered" evidence="1">
    <location>
        <begin position="139"/>
        <end position="204"/>
    </location>
</feature>
<dbReference type="Proteomes" id="UP001221757">
    <property type="component" value="Unassembled WGS sequence"/>
</dbReference>
<evidence type="ECO:0000256" key="1">
    <source>
        <dbReference type="SAM" id="MobiDB-lite"/>
    </source>
</evidence>
<proteinExistence type="predicted"/>
<name>A0AAD7M9Y7_MYCRO</name>
<evidence type="ECO:0000313" key="3">
    <source>
        <dbReference type="Proteomes" id="UP001221757"/>
    </source>
</evidence>
<feature type="compositionally biased region" description="Polar residues" evidence="1">
    <location>
        <begin position="164"/>
        <end position="177"/>
    </location>
</feature>
<feature type="compositionally biased region" description="Low complexity" evidence="1">
    <location>
        <begin position="144"/>
        <end position="163"/>
    </location>
</feature>
<evidence type="ECO:0000313" key="2">
    <source>
        <dbReference type="EMBL" id="KAJ7707535.1"/>
    </source>
</evidence>
<comment type="caution">
    <text evidence="2">The sequence shown here is derived from an EMBL/GenBank/DDBJ whole genome shotgun (WGS) entry which is preliminary data.</text>
</comment>